<sequence>MATIKSISTMYSSTMSMELMAMPYQTTTTTANVGGAGVGGGIGRGVSGGRQILNSNERVEWWFSDGWVPHPDNFTDHFTNR</sequence>
<keyword evidence="1" id="KW-1185">Reference proteome</keyword>
<accession>A0A915K4A4</accession>
<name>A0A915K4A4_ROMCU</name>
<protein>
    <submittedName>
        <fullName evidence="2">Uncharacterized protein</fullName>
    </submittedName>
</protein>
<dbReference type="Proteomes" id="UP000887565">
    <property type="component" value="Unplaced"/>
</dbReference>
<reference evidence="2" key="1">
    <citation type="submission" date="2022-11" db="UniProtKB">
        <authorList>
            <consortium name="WormBaseParasite"/>
        </authorList>
    </citation>
    <scope>IDENTIFICATION</scope>
</reference>
<evidence type="ECO:0000313" key="2">
    <source>
        <dbReference type="WBParaSite" id="nRc.2.0.1.t33536-RA"/>
    </source>
</evidence>
<dbReference type="WBParaSite" id="nRc.2.0.1.t33536-RA">
    <property type="protein sequence ID" value="nRc.2.0.1.t33536-RA"/>
    <property type="gene ID" value="nRc.2.0.1.g33536"/>
</dbReference>
<evidence type="ECO:0000313" key="1">
    <source>
        <dbReference type="Proteomes" id="UP000887565"/>
    </source>
</evidence>
<dbReference type="AlphaFoldDB" id="A0A915K4A4"/>
<organism evidence="1 2">
    <name type="scientific">Romanomermis culicivorax</name>
    <name type="common">Nematode worm</name>
    <dbReference type="NCBI Taxonomy" id="13658"/>
    <lineage>
        <taxon>Eukaryota</taxon>
        <taxon>Metazoa</taxon>
        <taxon>Ecdysozoa</taxon>
        <taxon>Nematoda</taxon>
        <taxon>Enoplea</taxon>
        <taxon>Dorylaimia</taxon>
        <taxon>Mermithida</taxon>
        <taxon>Mermithoidea</taxon>
        <taxon>Mermithidae</taxon>
        <taxon>Romanomermis</taxon>
    </lineage>
</organism>
<proteinExistence type="predicted"/>